<dbReference type="InterPro" id="IPR036388">
    <property type="entry name" value="WH-like_DNA-bd_sf"/>
</dbReference>
<reference evidence="9 10" key="1">
    <citation type="submission" date="2017-09" db="EMBL/GenBank/DDBJ databases">
        <title>Depth-based differentiation of microbial function through sediment-hosted aquifers and enrichment of novel symbionts in the deep terrestrial subsurface.</title>
        <authorList>
            <person name="Probst A.J."/>
            <person name="Ladd B."/>
            <person name="Jarett J.K."/>
            <person name="Geller-Mcgrath D.E."/>
            <person name="Sieber C.M."/>
            <person name="Emerson J.B."/>
            <person name="Anantharaman K."/>
            <person name="Thomas B.C."/>
            <person name="Malmstrom R."/>
            <person name="Stieglmeier M."/>
            <person name="Klingl A."/>
            <person name="Woyke T."/>
            <person name="Ryan C.M."/>
            <person name="Banfield J.F."/>
        </authorList>
    </citation>
    <scope>NUCLEOTIDE SEQUENCE [LARGE SCALE GENOMIC DNA]</scope>
    <source>
        <strain evidence="9">CG_4_9_14_3_um_filter_33_16</strain>
    </source>
</reference>
<dbReference type="InterPro" id="IPR050474">
    <property type="entry name" value="Hel308_SKI2-like"/>
</dbReference>
<dbReference type="GO" id="GO:0000160">
    <property type="term" value="P:phosphorelay signal transduction system"/>
    <property type="evidence" value="ECO:0007669"/>
    <property type="project" value="InterPro"/>
</dbReference>
<evidence type="ECO:0000256" key="3">
    <source>
        <dbReference type="ARBA" id="ARBA00022806"/>
    </source>
</evidence>
<dbReference type="Pfam" id="PF00271">
    <property type="entry name" value="Helicase_C"/>
    <property type="match status" value="1"/>
</dbReference>
<evidence type="ECO:0000259" key="7">
    <source>
        <dbReference type="PROSITE" id="PS51194"/>
    </source>
</evidence>
<feature type="non-terminal residue" evidence="9">
    <location>
        <position position="1"/>
    </location>
</feature>
<dbReference type="InterPro" id="IPR001867">
    <property type="entry name" value="OmpR/PhoB-type_DNA-bd"/>
</dbReference>
<feature type="domain" description="Helicase C-terminal" evidence="7">
    <location>
        <begin position="16"/>
        <end position="226"/>
    </location>
</feature>
<dbReference type="GO" id="GO:0016787">
    <property type="term" value="F:hydrolase activity"/>
    <property type="evidence" value="ECO:0007669"/>
    <property type="project" value="UniProtKB-KW"/>
</dbReference>
<accession>A0A2M8CFL2</accession>
<feature type="DNA-binding region" description="OmpR/PhoB-type" evidence="6">
    <location>
        <begin position="591"/>
        <end position="695"/>
    </location>
</feature>
<evidence type="ECO:0000256" key="1">
    <source>
        <dbReference type="ARBA" id="ARBA00022741"/>
    </source>
</evidence>
<dbReference type="PANTHER" id="PTHR47961:SF6">
    <property type="entry name" value="DNA-DIRECTED DNA POLYMERASE"/>
    <property type="match status" value="1"/>
</dbReference>
<evidence type="ECO:0008006" key="11">
    <source>
        <dbReference type="Google" id="ProtNLM"/>
    </source>
</evidence>
<dbReference type="Pfam" id="PF00486">
    <property type="entry name" value="Trans_reg_C"/>
    <property type="match status" value="1"/>
</dbReference>
<sequence length="695" mass="80710">EFFKVQENQDYSYEDCLKNTISYFVQKNEPTLLFFPTRKETRKWAAWLAKEIDAPRAEEAITELSRLEETRSRDELLYLLEKGIAYHNADLSWEERNLIESYLKKGEIKIICATTTLSMGINLPFKNVILSKDRYVSDHGDDKSSYRTSLSLADVENMGGRAGRLDWGKEEFGRAIFLADSLFAETVLQNIFFKFMKEDSQRHREMISEEGGLYLPALKSDRQPLYRPVKKEKDLTTFLLKAIVEGENSQAKLKDYLTGVTTNIKGNSSYWIFDFAPKDEDLEKEINAALEKLLEYQLITAGLSPTAEGILICAKGIDIKTYLFFRNYLENKAGKMSHLELITLMALSSEGKRTYLPFPQFNHKTNRYNFNDWKYQYYNKIRELIADQEEEYKEIYQDILGRDKEKISLADQDYLSLKKAVLLYDWIGDKGIRELEEGHKIYGGSIQKLGEEFSWLADSLKVAAESLGWKMDQPSQKNDPLSQEEKTKKDNWEKIKTLAERLNWGVEEEGLKLARLHIPGLSRTYIKVLLREGYEDKKCLQQLSVEELAKVLPQRLAGRIKKRFPAEICKLKTDNRDLETSISCQHTPNANDQRVTTILDIDPHRPDRIIFEGKEIEVTAIEFSLIHLLAQHPEQVMSYDELLDKLWKDEEDAIYNRVSFHISKVRRTILKIIGKSKINKEKVKNIFTVVSKRGV</sequence>
<dbReference type="GO" id="GO:0006355">
    <property type="term" value="P:regulation of DNA-templated transcription"/>
    <property type="evidence" value="ECO:0007669"/>
    <property type="project" value="InterPro"/>
</dbReference>
<keyword evidence="3" id="KW-0347">Helicase</keyword>
<dbReference type="InterPro" id="IPR048772">
    <property type="entry name" value="Hel308-like_dom4"/>
</dbReference>
<dbReference type="InterPro" id="IPR001650">
    <property type="entry name" value="Helicase_C-like"/>
</dbReference>
<dbReference type="PANTHER" id="PTHR47961">
    <property type="entry name" value="DNA POLYMERASE THETA, PUTATIVE (AFU_ORTHOLOGUE AFUA_1G05260)-RELATED"/>
    <property type="match status" value="1"/>
</dbReference>
<dbReference type="PROSITE" id="PS51194">
    <property type="entry name" value="HELICASE_CTER"/>
    <property type="match status" value="1"/>
</dbReference>
<dbReference type="InterPro" id="IPR027417">
    <property type="entry name" value="P-loop_NTPase"/>
</dbReference>
<name>A0A2M8CFL2_9BACT</name>
<evidence type="ECO:0000313" key="9">
    <source>
        <dbReference type="EMBL" id="PJB57806.1"/>
    </source>
</evidence>
<dbReference type="GO" id="GO:0004386">
    <property type="term" value="F:helicase activity"/>
    <property type="evidence" value="ECO:0007669"/>
    <property type="project" value="UniProtKB-KW"/>
</dbReference>
<dbReference type="Gene3D" id="3.40.50.300">
    <property type="entry name" value="P-loop containing nucleotide triphosphate hydrolases"/>
    <property type="match status" value="1"/>
</dbReference>
<feature type="domain" description="OmpR/PhoB-type" evidence="8">
    <location>
        <begin position="591"/>
        <end position="695"/>
    </location>
</feature>
<dbReference type="Proteomes" id="UP000228560">
    <property type="component" value="Unassembled WGS sequence"/>
</dbReference>
<dbReference type="Gene3D" id="1.10.3380.20">
    <property type="match status" value="1"/>
</dbReference>
<proteinExistence type="predicted"/>
<dbReference type="InterPro" id="IPR016032">
    <property type="entry name" value="Sig_transdc_resp-reg_C-effctor"/>
</dbReference>
<feature type="non-terminal residue" evidence="9">
    <location>
        <position position="695"/>
    </location>
</feature>
<evidence type="ECO:0000313" key="10">
    <source>
        <dbReference type="Proteomes" id="UP000228560"/>
    </source>
</evidence>
<dbReference type="GO" id="GO:0005524">
    <property type="term" value="F:ATP binding"/>
    <property type="evidence" value="ECO:0007669"/>
    <property type="project" value="UniProtKB-KW"/>
</dbReference>
<dbReference type="Gene3D" id="1.10.10.10">
    <property type="entry name" value="Winged helix-like DNA-binding domain superfamily/Winged helix DNA-binding domain"/>
    <property type="match status" value="1"/>
</dbReference>
<dbReference type="EMBL" id="PFTV01000031">
    <property type="protein sequence ID" value="PJB57806.1"/>
    <property type="molecule type" value="Genomic_DNA"/>
</dbReference>
<comment type="caution">
    <text evidence="9">The sequence shown here is derived from an EMBL/GenBank/DDBJ whole genome shotgun (WGS) entry which is preliminary data.</text>
</comment>
<dbReference type="GO" id="GO:0003677">
    <property type="term" value="F:DNA binding"/>
    <property type="evidence" value="ECO:0007669"/>
    <property type="project" value="UniProtKB-UniRule"/>
</dbReference>
<evidence type="ECO:0000256" key="5">
    <source>
        <dbReference type="ARBA" id="ARBA00023125"/>
    </source>
</evidence>
<dbReference type="Pfam" id="PF21280">
    <property type="entry name" value="Helicase_dom4_arc"/>
    <property type="match status" value="1"/>
</dbReference>
<dbReference type="SMART" id="SM00862">
    <property type="entry name" value="Trans_reg_C"/>
    <property type="match status" value="1"/>
</dbReference>
<organism evidence="9 10">
    <name type="scientific">Candidatus Infernicultor aquiphilus</name>
    <dbReference type="NCBI Taxonomy" id="1805029"/>
    <lineage>
        <taxon>Bacteria</taxon>
        <taxon>Pseudomonadati</taxon>
        <taxon>Atribacterota</taxon>
        <taxon>Candidatus Phoenicimicrobiia</taxon>
        <taxon>Candidatus Pheonicimicrobiales</taxon>
        <taxon>Candidatus Phoenicimicrobiaceae</taxon>
        <taxon>Candidatus Infernicultor</taxon>
    </lineage>
</organism>
<dbReference type="PROSITE" id="PS51755">
    <property type="entry name" value="OMPR_PHOB"/>
    <property type="match status" value="1"/>
</dbReference>
<dbReference type="AlphaFoldDB" id="A0A2M8CFL2"/>
<keyword evidence="5 6" id="KW-0238">DNA-binding</keyword>
<keyword evidence="4" id="KW-0067">ATP-binding</keyword>
<evidence type="ECO:0000256" key="2">
    <source>
        <dbReference type="ARBA" id="ARBA00022801"/>
    </source>
</evidence>
<dbReference type="SMART" id="SM00490">
    <property type="entry name" value="HELICc"/>
    <property type="match status" value="1"/>
</dbReference>
<evidence type="ECO:0000256" key="6">
    <source>
        <dbReference type="PROSITE-ProRule" id="PRU01091"/>
    </source>
</evidence>
<evidence type="ECO:0000256" key="4">
    <source>
        <dbReference type="ARBA" id="ARBA00022840"/>
    </source>
</evidence>
<protein>
    <recommendedName>
        <fullName evidence="11">Helicase C-terminal domain-containing protein</fullName>
    </recommendedName>
</protein>
<dbReference type="SUPFAM" id="SSF52540">
    <property type="entry name" value="P-loop containing nucleoside triphosphate hydrolases"/>
    <property type="match status" value="1"/>
</dbReference>
<evidence type="ECO:0000259" key="8">
    <source>
        <dbReference type="PROSITE" id="PS51755"/>
    </source>
</evidence>
<dbReference type="CDD" id="cd00383">
    <property type="entry name" value="trans_reg_C"/>
    <property type="match status" value="1"/>
</dbReference>
<gene>
    <name evidence="9" type="ORF">CO097_01295</name>
</gene>
<keyword evidence="2" id="KW-0378">Hydrolase</keyword>
<dbReference type="SUPFAM" id="SSF158702">
    <property type="entry name" value="Sec63 N-terminal domain-like"/>
    <property type="match status" value="1"/>
</dbReference>
<keyword evidence="1" id="KW-0547">Nucleotide-binding</keyword>
<dbReference type="SUPFAM" id="SSF46894">
    <property type="entry name" value="C-terminal effector domain of the bipartite response regulators"/>
    <property type="match status" value="1"/>
</dbReference>